<evidence type="ECO:0000256" key="1">
    <source>
        <dbReference type="SAM" id="SignalP"/>
    </source>
</evidence>
<proteinExistence type="predicted"/>
<dbReference type="RefSeq" id="WP_053532513.1">
    <property type="nucleotide sequence ID" value="NZ_JACBBU010000011.1"/>
</dbReference>
<reference evidence="2 3" key="1">
    <citation type="submission" date="2019-04" db="EMBL/GenBank/DDBJ databases">
        <title>Genome sequencing of Clostridium botulinum Groups I-IV and Clostridium butyricum.</title>
        <authorList>
            <person name="Brunt J."/>
            <person name="Van Vliet A.H.M."/>
            <person name="Stringer S.C."/>
            <person name="Carter A.T."/>
            <person name="Peck M.W."/>
        </authorList>
    </citation>
    <scope>NUCLEOTIDE SEQUENCE [LARGE SCALE GENOMIC DNA]</scope>
    <source>
        <strain evidence="2 3">1605</strain>
    </source>
</reference>
<feature type="signal peptide" evidence="1">
    <location>
        <begin position="1"/>
        <end position="28"/>
    </location>
</feature>
<dbReference type="Proteomes" id="UP000476820">
    <property type="component" value="Unassembled WGS sequence"/>
</dbReference>
<comment type="caution">
    <text evidence="2">The sequence shown here is derived from an EMBL/GenBank/DDBJ whole genome shotgun (WGS) entry which is preliminary data.</text>
</comment>
<feature type="chain" id="PRO_5030010965" evidence="1">
    <location>
        <begin position="29"/>
        <end position="118"/>
    </location>
</feature>
<dbReference type="EMBL" id="SWOV01000037">
    <property type="protein sequence ID" value="NFF88697.1"/>
    <property type="molecule type" value="Genomic_DNA"/>
</dbReference>
<sequence length="118" mass="12644">MSKNIRRKAALFSLLAIFSVSTATYANAATLSSAGNKVKGVVNTSVYAWTGSSSGWAKVSYNMYNNALGKDVKGDSDYSSSGWAQTDTQTWNSNYIFDGSYHEVSGDSKSLSKNKTIG</sequence>
<dbReference type="AlphaFoldDB" id="A0A0M1M2K8"/>
<organism evidence="2 3">
    <name type="scientific">Clostridium botulinum</name>
    <dbReference type="NCBI Taxonomy" id="1491"/>
    <lineage>
        <taxon>Bacteria</taxon>
        <taxon>Bacillati</taxon>
        <taxon>Bacillota</taxon>
        <taxon>Clostridia</taxon>
        <taxon>Eubacteriales</taxon>
        <taxon>Clostridiaceae</taxon>
        <taxon>Clostridium</taxon>
    </lineage>
</organism>
<evidence type="ECO:0000313" key="2">
    <source>
        <dbReference type="EMBL" id="NFF88697.1"/>
    </source>
</evidence>
<evidence type="ECO:0000313" key="3">
    <source>
        <dbReference type="Proteomes" id="UP000476820"/>
    </source>
</evidence>
<accession>A0A0M1M2K8</accession>
<gene>
    <name evidence="2" type="ORF">FC774_12600</name>
</gene>
<keyword evidence="1" id="KW-0732">Signal</keyword>
<protein>
    <submittedName>
        <fullName evidence="2">Uncharacterized protein</fullName>
    </submittedName>
</protein>
<name>A0A0M1M2K8_CLOBO</name>